<keyword evidence="1" id="KW-1133">Transmembrane helix</keyword>
<evidence type="ECO:0000313" key="2">
    <source>
        <dbReference type="EMBL" id="VDI63217.1"/>
    </source>
</evidence>
<dbReference type="FunFam" id="3.40.720.10:FF:000017">
    <property type="entry name" value="Predicted protein"/>
    <property type="match status" value="1"/>
</dbReference>
<keyword evidence="3" id="KW-1185">Reference proteome</keyword>
<name>A0A8B6GFP7_MYTGA</name>
<proteinExistence type="predicted"/>
<dbReference type="SUPFAM" id="SSF53649">
    <property type="entry name" value="Alkaline phosphatase-like"/>
    <property type="match status" value="1"/>
</dbReference>
<comment type="caution">
    <text evidence="2">The sequence shown here is derived from an EMBL/GenBank/DDBJ whole genome shotgun (WGS) entry which is preliminary data.</text>
</comment>
<dbReference type="InterPro" id="IPR017850">
    <property type="entry name" value="Alkaline_phosphatase_core_sf"/>
</dbReference>
<dbReference type="OrthoDB" id="413313at2759"/>
<protein>
    <recommendedName>
        <fullName evidence="4">DUF229 domain containing protein</fullName>
    </recommendedName>
</protein>
<evidence type="ECO:0000313" key="3">
    <source>
        <dbReference type="Proteomes" id="UP000596742"/>
    </source>
</evidence>
<feature type="transmembrane region" description="Helical" evidence="1">
    <location>
        <begin position="6"/>
        <end position="28"/>
    </location>
</feature>
<reference evidence="2" key="1">
    <citation type="submission" date="2018-11" db="EMBL/GenBank/DDBJ databases">
        <authorList>
            <person name="Alioto T."/>
            <person name="Alioto T."/>
        </authorList>
    </citation>
    <scope>NUCLEOTIDE SEQUENCE</scope>
</reference>
<feature type="transmembrane region" description="Helical" evidence="1">
    <location>
        <begin position="49"/>
        <end position="68"/>
    </location>
</feature>
<evidence type="ECO:0008006" key="4">
    <source>
        <dbReference type="Google" id="ProtNLM"/>
    </source>
</evidence>
<dbReference type="GO" id="GO:0005615">
    <property type="term" value="C:extracellular space"/>
    <property type="evidence" value="ECO:0007669"/>
    <property type="project" value="TreeGrafter"/>
</dbReference>
<sequence>MPSNPRRFLFMDIPFIIIQSVAIFFHFFGAEMKSLVCGLTRPKRRRRRTLFYVLAGVCGIYFLSIITVDPRYTFTNTNTHSACILPDLNPWDKSILQFDWHPEPLACDPTTSIVFIDSMGRLQFNKSAIKEQHLDKLSCKYSEIIRPHLDDDYIRLSTEKELTRPVTIKSDFVQVKCTDNNKLIFDKILLQASIFHNEREILPESGNQYSVFMFGVDAVSRLAGIRKIPLTYKYLKEELHALEFKGHMKTGDNTFPNLISILTGKEPFSSELPPVNGPFDTYPFLWNNFSQTSYATYFSEDSPEMHTFNLGKKGFKKQPTNHYMRPFWRAVKKTDLVSTLLDDAFIGLEANKINVRKKSSLCYGNTPKHMLTVQFHKDFIQKYNKKRRFSLSWLNSLSHNYVNFLELGDNDFKDFMKWIHTEGHLENAFLLFMSDHGSRIDAIRNTYVGRIEERMPLLLMVPPKSLKPKFPKTYENLKENTQKLTSHYDIYKTLVDILKNNIPSNEASNSRGISLLTKIPNDRSCSDAGVPEEYCSCYSPQPIPVNTPKVEKLSKFVVNQINLLLKPEGDKCAILSIKEVTDAQEISLDLKHTGGVEFFSIWKYFKEPEKEKELRYLILIQTTPGDGLFEATVKVDSEGNISLFGVPSRTNKYGDQSACISDHIRRNFCYCNNLLNPQV</sequence>
<keyword evidence="1" id="KW-0472">Membrane</keyword>
<keyword evidence="1" id="KW-0812">Transmembrane</keyword>
<dbReference type="PANTHER" id="PTHR10974">
    <property type="entry name" value="FI08016P-RELATED"/>
    <property type="match status" value="1"/>
</dbReference>
<dbReference type="EMBL" id="UYJE01008364">
    <property type="protein sequence ID" value="VDI63217.1"/>
    <property type="molecule type" value="Genomic_DNA"/>
</dbReference>
<dbReference type="Pfam" id="PF02995">
    <property type="entry name" value="DUF229"/>
    <property type="match status" value="1"/>
</dbReference>
<dbReference type="InterPro" id="IPR004245">
    <property type="entry name" value="DUF229"/>
</dbReference>
<evidence type="ECO:0000256" key="1">
    <source>
        <dbReference type="SAM" id="Phobius"/>
    </source>
</evidence>
<dbReference type="PANTHER" id="PTHR10974:SF1">
    <property type="entry name" value="FI08016P-RELATED"/>
    <property type="match status" value="1"/>
</dbReference>
<dbReference type="AlphaFoldDB" id="A0A8B6GFP7"/>
<dbReference type="Proteomes" id="UP000596742">
    <property type="component" value="Unassembled WGS sequence"/>
</dbReference>
<gene>
    <name evidence="2" type="ORF">MGAL_10B075505</name>
</gene>
<dbReference type="CDD" id="cd16021">
    <property type="entry name" value="ALP_like"/>
    <property type="match status" value="1"/>
</dbReference>
<organism evidence="2 3">
    <name type="scientific">Mytilus galloprovincialis</name>
    <name type="common">Mediterranean mussel</name>
    <dbReference type="NCBI Taxonomy" id="29158"/>
    <lineage>
        <taxon>Eukaryota</taxon>
        <taxon>Metazoa</taxon>
        <taxon>Spiralia</taxon>
        <taxon>Lophotrochozoa</taxon>
        <taxon>Mollusca</taxon>
        <taxon>Bivalvia</taxon>
        <taxon>Autobranchia</taxon>
        <taxon>Pteriomorphia</taxon>
        <taxon>Mytilida</taxon>
        <taxon>Mytiloidea</taxon>
        <taxon>Mytilidae</taxon>
        <taxon>Mytilinae</taxon>
        <taxon>Mytilus</taxon>
    </lineage>
</organism>
<dbReference type="Gene3D" id="3.40.720.10">
    <property type="entry name" value="Alkaline Phosphatase, subunit A"/>
    <property type="match status" value="1"/>
</dbReference>
<accession>A0A8B6GFP7</accession>